<dbReference type="EMBL" id="WWEQ01000045">
    <property type="protein sequence ID" value="MYM20309.1"/>
    <property type="molecule type" value="Genomic_DNA"/>
</dbReference>
<feature type="non-terminal residue" evidence="2">
    <location>
        <position position="1"/>
    </location>
</feature>
<organism evidence="2 3">
    <name type="scientific">Brevibacterium rongguiense</name>
    <dbReference type="NCBI Taxonomy" id="2695267"/>
    <lineage>
        <taxon>Bacteria</taxon>
        <taxon>Bacillati</taxon>
        <taxon>Actinomycetota</taxon>
        <taxon>Actinomycetes</taxon>
        <taxon>Micrococcales</taxon>
        <taxon>Brevibacteriaceae</taxon>
        <taxon>Brevibacterium</taxon>
    </lineage>
</organism>
<dbReference type="Proteomes" id="UP000469215">
    <property type="component" value="Unassembled WGS sequence"/>
</dbReference>
<proteinExistence type="predicted"/>
<dbReference type="RefSeq" id="WP_160953728.1">
    <property type="nucleotide sequence ID" value="NZ_WWEQ01000045.1"/>
</dbReference>
<comment type="caution">
    <text evidence="2">The sequence shown here is derived from an EMBL/GenBank/DDBJ whole genome shotgun (WGS) entry which is preliminary data.</text>
</comment>
<reference evidence="2 3" key="1">
    <citation type="submission" date="2020-01" db="EMBL/GenBank/DDBJ databases">
        <authorList>
            <person name="Deng T."/>
        </authorList>
    </citation>
    <scope>NUCLEOTIDE SEQUENCE [LARGE SCALE GENOMIC DNA]</scope>
    <source>
        <strain evidence="2 3">5221</strain>
    </source>
</reference>
<evidence type="ECO:0000256" key="1">
    <source>
        <dbReference type="SAM" id="MobiDB-lite"/>
    </source>
</evidence>
<sequence length="127" mass="13168">VAVGALGAEGGARPGRGLRIVDGALAAAPAAAPEAADECLSTQLHIIEGRIIAGVRYYSLNAARYTRRRAAPLSLPLRGRHAPVARLRYAHPDAPEPVDDPEPAAGPGTALGSEGSDRYRPGRLSED</sequence>
<feature type="compositionally biased region" description="Basic and acidic residues" evidence="1">
    <location>
        <begin position="115"/>
        <end position="127"/>
    </location>
</feature>
<keyword evidence="3" id="KW-1185">Reference proteome</keyword>
<accession>A0A6N9H8J1</accession>
<name>A0A6N9H8J1_9MICO</name>
<protein>
    <submittedName>
        <fullName evidence="2">Uncharacterized protein</fullName>
    </submittedName>
</protein>
<dbReference type="AlphaFoldDB" id="A0A6N9H8J1"/>
<feature type="region of interest" description="Disordered" evidence="1">
    <location>
        <begin position="86"/>
        <end position="127"/>
    </location>
</feature>
<evidence type="ECO:0000313" key="3">
    <source>
        <dbReference type="Proteomes" id="UP000469215"/>
    </source>
</evidence>
<evidence type="ECO:0000313" key="2">
    <source>
        <dbReference type="EMBL" id="MYM20309.1"/>
    </source>
</evidence>
<gene>
    <name evidence="2" type="ORF">GSY69_10120</name>
</gene>